<protein>
    <submittedName>
        <fullName evidence="13">Taste receptor type 1 member 1</fullName>
    </submittedName>
</protein>
<evidence type="ECO:0000256" key="11">
    <source>
        <dbReference type="SAM" id="Phobius"/>
    </source>
</evidence>
<dbReference type="Gene3D" id="2.10.50.30">
    <property type="entry name" value="GPCR, family 3, nine cysteines domain"/>
    <property type="match status" value="1"/>
</dbReference>
<dbReference type="Pfam" id="PF01094">
    <property type="entry name" value="ANF_receptor"/>
    <property type="match status" value="1"/>
</dbReference>
<keyword evidence="9" id="KW-0325">Glycoprotein</keyword>
<evidence type="ECO:0000313" key="13">
    <source>
        <dbReference type="EMBL" id="KAI2661282.1"/>
    </source>
</evidence>
<name>A0ABQ8MEG6_LABRO</name>
<evidence type="ECO:0000256" key="7">
    <source>
        <dbReference type="ARBA" id="ARBA00023136"/>
    </source>
</evidence>
<keyword evidence="3 11" id="KW-0812">Transmembrane</keyword>
<dbReference type="Gene3D" id="3.40.50.2300">
    <property type="match status" value="2"/>
</dbReference>
<dbReference type="InterPro" id="IPR017978">
    <property type="entry name" value="GPCR_3_C"/>
</dbReference>
<evidence type="ECO:0000256" key="5">
    <source>
        <dbReference type="ARBA" id="ARBA00022989"/>
    </source>
</evidence>
<proteinExistence type="predicted"/>
<keyword evidence="7 11" id="KW-0472">Membrane</keyword>
<dbReference type="PRINTS" id="PR00592">
    <property type="entry name" value="CASENSINGR"/>
</dbReference>
<evidence type="ECO:0000259" key="12">
    <source>
        <dbReference type="PROSITE" id="PS50259"/>
    </source>
</evidence>
<feature type="domain" description="G-protein coupled receptors family 3 profile" evidence="12">
    <location>
        <begin position="516"/>
        <end position="781"/>
    </location>
</feature>
<evidence type="ECO:0000256" key="6">
    <source>
        <dbReference type="ARBA" id="ARBA00023040"/>
    </source>
</evidence>
<evidence type="ECO:0000256" key="10">
    <source>
        <dbReference type="ARBA" id="ARBA00023224"/>
    </source>
</evidence>
<evidence type="ECO:0000256" key="8">
    <source>
        <dbReference type="ARBA" id="ARBA00023170"/>
    </source>
</evidence>
<comment type="caution">
    <text evidence="13">The sequence shown here is derived from an EMBL/GenBank/DDBJ whole genome shotgun (WGS) entry which is preliminary data.</text>
</comment>
<dbReference type="PROSITE" id="PS50259">
    <property type="entry name" value="G_PROTEIN_RECEP_F3_4"/>
    <property type="match status" value="1"/>
</dbReference>
<comment type="subcellular location">
    <subcellularLocation>
        <location evidence="1">Cell membrane</location>
        <topology evidence="1">Multi-pass membrane protein</topology>
    </subcellularLocation>
</comment>
<keyword evidence="8 13" id="KW-0675">Receptor</keyword>
<evidence type="ECO:0000256" key="3">
    <source>
        <dbReference type="ARBA" id="ARBA00022692"/>
    </source>
</evidence>
<accession>A0ABQ8MEG6</accession>
<dbReference type="InterPro" id="IPR011500">
    <property type="entry name" value="GPCR_3_9-Cys_dom"/>
</dbReference>
<evidence type="ECO:0000256" key="2">
    <source>
        <dbReference type="ARBA" id="ARBA00022475"/>
    </source>
</evidence>
<dbReference type="InterPro" id="IPR028082">
    <property type="entry name" value="Peripla_BP_I"/>
</dbReference>
<dbReference type="EMBL" id="JACTAM010000008">
    <property type="protein sequence ID" value="KAI2661282.1"/>
    <property type="molecule type" value="Genomic_DNA"/>
</dbReference>
<evidence type="ECO:0000256" key="4">
    <source>
        <dbReference type="ARBA" id="ARBA00022729"/>
    </source>
</evidence>
<sequence>MLHEIQYETTLFSAETTECSRHSSSKSGYQMLQVMRFAVEEINNSTTLLPNVSLGYEIFDHCSNTKNLNSVLHFMSKNGSVKPKEKLNNYQPKVIALTGPYGSTRTMTIATDTMDLIPMVNYGAASYVLSNKLHYPSFVRTIPSNKDLIEMIIHIIQWFGWNWVAFLGSQDDYSLDGLKLFNKYINNTGICLAYQEGLSLNANYSQTLKKIDKLNINVIVIFALTPCASKMIKAAIANNIQDKVWIASNSWSMNQQIPREPGIEKIGTIIGITERLLSLPGFNEFIYKARGAMDAGHNVSAAGDVQSKSKTCNQVCDYCSLLTTEEIINENPTFSFAIYSAIYTIAHALHKVLQCDMNECSKNIKAKPYMLLGEIKKLDFRLSGRQVKYDDNYDPTISYAVVLWHTDVNPPQFEIVGRYDKLSEITFTIDSSLLPWHNNSVPFSNCSVECKAGYSRQPEGFHSCCFTCKKCPRNSYVDFSRDPYTCLPCAESEWSDEGSATCKTRSVVYPQFTEIPSIIVMVSAACLIILLIAVFCIFAYNYDTPVVKSAGGSMCFLMLTSLILSSISAFFFFGKPTFVFCLLRNAIFSFFFTVCISCLTVRSFQIVCVFKMAAQFPKVHSLWVKHNGQWLFIACTTFIHFISCVIWMTVSPVKLIADSWTYKDQLMLICERGNNITLTIVVFMGWFLSFLCLLFSYMGRDLPKNYNEAKSITFSLLLYYLTWIAYFTANLTLKNKYVIILNATAQISSINGILFSYFIPKSYIMIFQPQKNTPAYFQTSIQNYTQTIKAIECFSWTWLCQCSSDKSVCKVQQREDLHQNRSHTVSWSWCRMKGTTQMTEDPFMDLYKRGEAELGESETDIAVSLSVGYNDSQKLECHRRLREIGCAGCSSCSSSSGHHDSTHRP</sequence>
<dbReference type="InterPro" id="IPR001828">
    <property type="entry name" value="ANF_lig-bd_rcpt"/>
</dbReference>
<dbReference type="SUPFAM" id="SSF53822">
    <property type="entry name" value="Periplasmic binding protein-like I"/>
    <property type="match status" value="1"/>
</dbReference>
<dbReference type="InterPro" id="IPR038550">
    <property type="entry name" value="GPCR_3_9-Cys_sf"/>
</dbReference>
<dbReference type="Pfam" id="PF00003">
    <property type="entry name" value="7tm_3"/>
    <property type="match status" value="1"/>
</dbReference>
<keyword evidence="14" id="KW-1185">Reference proteome</keyword>
<dbReference type="Pfam" id="PF07562">
    <property type="entry name" value="NCD3G"/>
    <property type="match status" value="1"/>
</dbReference>
<dbReference type="PANTHER" id="PTHR24061:SF441">
    <property type="entry name" value="TASTE RECEPTOR TYPE 1 MEMBER 2B-RELATED"/>
    <property type="match status" value="1"/>
</dbReference>
<dbReference type="InterPro" id="IPR017979">
    <property type="entry name" value="GPCR_3_CS"/>
</dbReference>
<evidence type="ECO:0000256" key="9">
    <source>
        <dbReference type="ARBA" id="ARBA00023180"/>
    </source>
</evidence>
<feature type="transmembrane region" description="Helical" evidence="11">
    <location>
        <begin position="737"/>
        <end position="759"/>
    </location>
</feature>
<keyword evidence="10" id="KW-0807">Transducer</keyword>
<keyword evidence="2" id="KW-1003">Cell membrane</keyword>
<evidence type="ECO:0000313" key="14">
    <source>
        <dbReference type="Proteomes" id="UP000830375"/>
    </source>
</evidence>
<dbReference type="PROSITE" id="PS00981">
    <property type="entry name" value="G_PROTEIN_RECEP_F3_3"/>
    <property type="match status" value="1"/>
</dbReference>
<evidence type="ECO:0000256" key="1">
    <source>
        <dbReference type="ARBA" id="ARBA00004651"/>
    </source>
</evidence>
<dbReference type="PANTHER" id="PTHR24061">
    <property type="entry name" value="CALCIUM-SENSING RECEPTOR-RELATED"/>
    <property type="match status" value="1"/>
</dbReference>
<gene>
    <name evidence="13" type="ORF">H4Q32_006840</name>
</gene>
<feature type="transmembrane region" description="Helical" evidence="11">
    <location>
        <begin position="586"/>
        <end position="610"/>
    </location>
</feature>
<feature type="transmembrane region" description="Helical" evidence="11">
    <location>
        <begin position="518"/>
        <end position="542"/>
    </location>
</feature>
<dbReference type="InterPro" id="IPR000068">
    <property type="entry name" value="GPCR_3_Ca_sens_rcpt-rel"/>
</dbReference>
<keyword evidence="6" id="KW-0297">G-protein coupled receptor</keyword>
<feature type="transmembrane region" description="Helical" evidence="11">
    <location>
        <begin position="630"/>
        <end position="650"/>
    </location>
</feature>
<dbReference type="Proteomes" id="UP000830375">
    <property type="component" value="Unassembled WGS sequence"/>
</dbReference>
<feature type="transmembrane region" description="Helical" evidence="11">
    <location>
        <begin position="711"/>
        <end position="731"/>
    </location>
</feature>
<feature type="transmembrane region" description="Helical" evidence="11">
    <location>
        <begin position="676"/>
        <end position="699"/>
    </location>
</feature>
<dbReference type="PROSITE" id="PS00980">
    <property type="entry name" value="G_PROTEIN_RECEP_F3_2"/>
    <property type="match status" value="1"/>
</dbReference>
<dbReference type="PRINTS" id="PR00248">
    <property type="entry name" value="GPCRMGR"/>
</dbReference>
<keyword evidence="5 11" id="KW-1133">Transmembrane helix</keyword>
<reference evidence="13 14" key="1">
    <citation type="submission" date="2022-01" db="EMBL/GenBank/DDBJ databases">
        <title>A high-quality chromosome-level genome assembly of rohu carp, Labeo rohita.</title>
        <authorList>
            <person name="Arick M.A. II"/>
            <person name="Hsu C.-Y."/>
            <person name="Magbanua Z."/>
            <person name="Pechanova O."/>
            <person name="Grover C."/>
            <person name="Miller E."/>
            <person name="Thrash A."/>
            <person name="Ezzel L."/>
            <person name="Alam S."/>
            <person name="Benzie J."/>
            <person name="Hamilton M."/>
            <person name="Karsi A."/>
            <person name="Lawrence M.L."/>
            <person name="Peterson D.G."/>
        </authorList>
    </citation>
    <scope>NUCLEOTIDE SEQUENCE [LARGE SCALE GENOMIC DNA]</scope>
    <source>
        <strain evidence="14">BAU-BD-2019</strain>
        <tissue evidence="13">Blood</tissue>
    </source>
</reference>
<keyword evidence="4" id="KW-0732">Signal</keyword>
<organism evidence="13 14">
    <name type="scientific">Labeo rohita</name>
    <name type="common">Indian major carp</name>
    <name type="synonym">Cyprinus rohita</name>
    <dbReference type="NCBI Taxonomy" id="84645"/>
    <lineage>
        <taxon>Eukaryota</taxon>
        <taxon>Metazoa</taxon>
        <taxon>Chordata</taxon>
        <taxon>Craniata</taxon>
        <taxon>Vertebrata</taxon>
        <taxon>Euteleostomi</taxon>
        <taxon>Actinopterygii</taxon>
        <taxon>Neopterygii</taxon>
        <taxon>Teleostei</taxon>
        <taxon>Ostariophysi</taxon>
        <taxon>Cypriniformes</taxon>
        <taxon>Cyprinidae</taxon>
        <taxon>Labeoninae</taxon>
        <taxon>Labeonini</taxon>
        <taxon>Labeo</taxon>
    </lineage>
</organism>
<dbReference type="InterPro" id="IPR000337">
    <property type="entry name" value="GPCR_3"/>
</dbReference>
<feature type="transmembrane region" description="Helical" evidence="11">
    <location>
        <begin position="554"/>
        <end position="574"/>
    </location>
</feature>